<reference evidence="2 3" key="1">
    <citation type="submission" date="2020-08" db="EMBL/GenBank/DDBJ databases">
        <title>Genomic Encyclopedia of Type Strains, Phase IV (KMG-IV): sequencing the most valuable type-strain genomes for metagenomic binning, comparative biology and taxonomic classification.</title>
        <authorList>
            <person name="Goeker M."/>
        </authorList>
    </citation>
    <scope>NUCLEOTIDE SEQUENCE [LARGE SCALE GENOMIC DNA]</scope>
    <source>
        <strain evidence="2 3">DSM 100044</strain>
    </source>
</reference>
<dbReference type="Proteomes" id="UP000546200">
    <property type="component" value="Unassembled WGS sequence"/>
</dbReference>
<proteinExistence type="predicted"/>
<name>A0A7W9BH88_9SPHN</name>
<protein>
    <submittedName>
        <fullName evidence="2">Opacity protein-like surface antigen</fullName>
    </submittedName>
</protein>
<keyword evidence="3" id="KW-1185">Reference proteome</keyword>
<gene>
    <name evidence="2" type="ORF">FHS94_003856</name>
</gene>
<keyword evidence="1" id="KW-0732">Signal</keyword>
<feature type="chain" id="PRO_5030948253" evidence="1">
    <location>
        <begin position="21"/>
        <end position="106"/>
    </location>
</feature>
<comment type="caution">
    <text evidence="2">The sequence shown here is derived from an EMBL/GenBank/DDBJ whole genome shotgun (WGS) entry which is preliminary data.</text>
</comment>
<evidence type="ECO:0000313" key="2">
    <source>
        <dbReference type="EMBL" id="MBB5716983.1"/>
    </source>
</evidence>
<feature type="signal peptide" evidence="1">
    <location>
        <begin position="1"/>
        <end position="20"/>
    </location>
</feature>
<dbReference type="EMBL" id="JACIJK010000020">
    <property type="protein sequence ID" value="MBB5716983.1"/>
    <property type="molecule type" value="Genomic_DNA"/>
</dbReference>
<evidence type="ECO:0000313" key="3">
    <source>
        <dbReference type="Proteomes" id="UP000546200"/>
    </source>
</evidence>
<sequence length="106" mass="11170">MLTTLLFATAATALAPAATAADVARCVITAANKLSASGHEPQIAARKAVEICEPEIAQYSAERDALVTKEAGYAPPASNSAQWRRAVTDGMEQMALRSIQAARNQR</sequence>
<evidence type="ECO:0000256" key="1">
    <source>
        <dbReference type="SAM" id="SignalP"/>
    </source>
</evidence>
<organism evidence="2 3">
    <name type="scientific">Sphingomonas aerophila</name>
    <dbReference type="NCBI Taxonomy" id="1344948"/>
    <lineage>
        <taxon>Bacteria</taxon>
        <taxon>Pseudomonadati</taxon>
        <taxon>Pseudomonadota</taxon>
        <taxon>Alphaproteobacteria</taxon>
        <taxon>Sphingomonadales</taxon>
        <taxon>Sphingomonadaceae</taxon>
        <taxon>Sphingomonas</taxon>
    </lineage>
</organism>
<accession>A0A7W9BH88</accession>
<dbReference type="AlphaFoldDB" id="A0A7W9BH88"/>